<feature type="compositionally biased region" description="Polar residues" evidence="1">
    <location>
        <begin position="130"/>
        <end position="139"/>
    </location>
</feature>
<keyword evidence="5" id="KW-1185">Reference proteome</keyword>
<dbReference type="Pfam" id="PF13584">
    <property type="entry name" value="BatD"/>
    <property type="match status" value="2"/>
</dbReference>
<organism evidence="4 5">
    <name type="scientific">Deminuibacter soli</name>
    <dbReference type="NCBI Taxonomy" id="2291815"/>
    <lineage>
        <taxon>Bacteria</taxon>
        <taxon>Pseudomonadati</taxon>
        <taxon>Bacteroidota</taxon>
        <taxon>Chitinophagia</taxon>
        <taxon>Chitinophagales</taxon>
        <taxon>Chitinophagaceae</taxon>
        <taxon>Deminuibacter</taxon>
    </lineage>
</organism>
<name>A0A3E1ND33_9BACT</name>
<proteinExistence type="predicted"/>
<dbReference type="EMBL" id="QTJU01000013">
    <property type="protein sequence ID" value="RFM25915.1"/>
    <property type="molecule type" value="Genomic_DNA"/>
</dbReference>
<keyword evidence="2" id="KW-0472">Membrane</keyword>
<evidence type="ECO:0000256" key="3">
    <source>
        <dbReference type="SAM" id="SignalP"/>
    </source>
</evidence>
<sequence length="606" mass="66717">MIRPSYFISCLVLIFALFRAQGQTGFTVSVSAAKIYRNDAIRVEYKVTNGNDVRDFVAPQFVGWNIISGPSFAQQETYVNGQGSRSSSYIFDLMPAQAGKLKVPGTTITADNKQYTCQSTVVNVMDKDNPSPQNNNAGNSPFPLQRLFNDNDVQDDDPFLRDPVLKNGETPDKKMRDNVFVKLHVSATTCYAGEPILVEYKLYTAIRIQPRIKRQPAFSGCSVTEMTTDEASPAEKINGKLYRVIMVRKVQLVPLQQGDLPLDTASVACDADFLVAGNPGNMQPFSATFSSQPVTIHVKPLPDKNKPADFSGIVGHFNMQATALNPDVPAGENNTLQLSIEGRGNITGVPLPNINWPAGVDHFEPVQQDNIDKLNFPVRGIKTYNIPFLGSKEGNAVIPAISFNYFDPEKGSYEVVHTDSIPLHFSRAVKHSLKDNPAIITEDFTTRKYIWIVPVIAVAVLLAWWVMTRRDKKAKQPAAASAATAQAPAQTPAAPVTAKPVVPVTVTPTDFSAAASRLNNEPDIREFYNRARKLLTLALQEKLDMPHAGTHQLLDALRQQHGDSLVQQCAGLYAQFDMALYASALHEDSRPQVMAQLQHIIQQLKA</sequence>
<dbReference type="OrthoDB" id="2079210at2"/>
<gene>
    <name evidence="4" type="ORF">DXN05_22625</name>
</gene>
<dbReference type="PANTHER" id="PTHR40940">
    <property type="entry name" value="PROTEIN BATD-RELATED"/>
    <property type="match status" value="1"/>
</dbReference>
<evidence type="ECO:0000313" key="5">
    <source>
        <dbReference type="Proteomes" id="UP000261284"/>
    </source>
</evidence>
<keyword evidence="3" id="KW-0732">Signal</keyword>
<keyword evidence="2" id="KW-0812">Transmembrane</keyword>
<dbReference type="RefSeq" id="WP_116849580.1">
    <property type="nucleotide sequence ID" value="NZ_QTJU01000013.1"/>
</dbReference>
<feature type="region of interest" description="Disordered" evidence="1">
    <location>
        <begin position="126"/>
        <end position="148"/>
    </location>
</feature>
<evidence type="ECO:0000256" key="2">
    <source>
        <dbReference type="SAM" id="Phobius"/>
    </source>
</evidence>
<accession>A0A3E1ND33</accession>
<dbReference type="Proteomes" id="UP000261284">
    <property type="component" value="Unassembled WGS sequence"/>
</dbReference>
<evidence type="ECO:0000256" key="1">
    <source>
        <dbReference type="SAM" id="MobiDB-lite"/>
    </source>
</evidence>
<reference evidence="4 5" key="1">
    <citation type="submission" date="2018-08" db="EMBL/GenBank/DDBJ databases">
        <title>Chitinophagaceae sp. K23C18032701, a novel bacterium isolated from forest soil.</title>
        <authorList>
            <person name="Wang C."/>
        </authorList>
    </citation>
    <scope>NUCLEOTIDE SEQUENCE [LARGE SCALE GENOMIC DNA]</scope>
    <source>
        <strain evidence="4 5">K23C18032701</strain>
    </source>
</reference>
<dbReference type="InterPro" id="IPR025738">
    <property type="entry name" value="BatD"/>
</dbReference>
<protein>
    <submittedName>
        <fullName evidence="4">Protein BatD</fullName>
    </submittedName>
</protein>
<feature type="signal peptide" evidence="3">
    <location>
        <begin position="1"/>
        <end position="22"/>
    </location>
</feature>
<keyword evidence="2" id="KW-1133">Transmembrane helix</keyword>
<dbReference type="PANTHER" id="PTHR40940:SF2">
    <property type="entry name" value="BATD"/>
    <property type="match status" value="1"/>
</dbReference>
<dbReference type="AlphaFoldDB" id="A0A3E1ND33"/>
<feature type="chain" id="PRO_5017711136" evidence="3">
    <location>
        <begin position="23"/>
        <end position="606"/>
    </location>
</feature>
<evidence type="ECO:0000313" key="4">
    <source>
        <dbReference type="EMBL" id="RFM25915.1"/>
    </source>
</evidence>
<feature type="transmembrane region" description="Helical" evidence="2">
    <location>
        <begin position="449"/>
        <end position="467"/>
    </location>
</feature>
<comment type="caution">
    <text evidence="4">The sequence shown here is derived from an EMBL/GenBank/DDBJ whole genome shotgun (WGS) entry which is preliminary data.</text>
</comment>